<reference evidence="6" key="1">
    <citation type="submission" date="2015-12" db="EMBL/GenBank/DDBJ databases">
        <title>FDA database for Regulatory Grade Microbial Sequences (FDA-ARGOS): Supporting development and validation of Infectious Disease Dx tests.</title>
        <authorList>
            <person name="Pirone C."/>
            <person name="Hoffmann M."/>
            <person name="Muruvanda T."/>
            <person name="Allard M."/>
            <person name="Evans P."/>
            <person name="Tallon L."/>
            <person name="Sadzewicz L."/>
            <person name="Sengamalay N."/>
            <person name="Ott S."/>
            <person name="Godinez A."/>
            <person name="Nagaraj S."/>
            <person name="Nadendla S."/>
            <person name="Sichtig H."/>
        </authorList>
    </citation>
    <scope>NUCLEOTIDE SEQUENCE [LARGE SCALE GENOMIC DNA]</scope>
    <source>
        <strain evidence="6">LT2</strain>
    </source>
</reference>
<dbReference type="AlphaFoldDB" id="A0A2A7RS91"/>
<evidence type="ECO:0000313" key="3">
    <source>
        <dbReference type="EMBL" id="EBN9541644.1"/>
    </source>
</evidence>
<protein>
    <submittedName>
        <fullName evidence="5">Uncharacterized protein</fullName>
    </submittedName>
</protein>
<dbReference type="EMBL" id="AAGIXZ010000005">
    <property type="protein sequence ID" value="EBO5704949.1"/>
    <property type="molecule type" value="Genomic_DNA"/>
</dbReference>
<organism evidence="5">
    <name type="scientific">Salmonella enterica</name>
    <name type="common">Salmonella choleraesuis</name>
    <dbReference type="NCBI Taxonomy" id="28901"/>
    <lineage>
        <taxon>Bacteria</taxon>
        <taxon>Pseudomonadati</taxon>
        <taxon>Pseudomonadota</taxon>
        <taxon>Gammaproteobacteria</taxon>
        <taxon>Enterobacterales</taxon>
        <taxon>Enterobacteriaceae</taxon>
        <taxon>Salmonella</taxon>
    </lineage>
</organism>
<dbReference type="EMBL" id="AAGDOF010000093">
    <property type="protein sequence ID" value="EBM7377580.1"/>
    <property type="molecule type" value="Genomic_DNA"/>
</dbReference>
<sequence length="72" mass="8257">MFRSRTPSHLHFILRAASLLAALENPSHIVIYAPGDFLAYRRDASRMMLRIVIVKTSSEQTSTQRPQVMQSR</sequence>
<dbReference type="Proteomes" id="UP000055793">
    <property type="component" value="Chromosome"/>
</dbReference>
<reference evidence="5" key="3">
    <citation type="submission" date="2018-10" db="EMBL/GenBank/DDBJ databases">
        <authorList>
            <consortium name="PulseNet: The National Subtyping Network for Foodborne Disease Surveillance"/>
            <person name="Tarr C.L."/>
            <person name="Trees E."/>
            <person name="Katz L.S."/>
            <person name="Carleton-Romer H.A."/>
            <person name="Stroika S."/>
            <person name="Kucerova Z."/>
            <person name="Roache K.F."/>
            <person name="Sabol A.L."/>
            <person name="Besser J."/>
            <person name="Gerner-Smidt P."/>
        </authorList>
    </citation>
    <scope>NUCLEOTIDE SEQUENCE [LARGE SCALE GENOMIC DNA]</scope>
    <source>
        <strain evidence="4">PNUSAS043708</strain>
        <strain evidence="2">PNUSAS052182</strain>
        <strain evidence="3">PNUSAS052603</strain>
        <strain evidence="5">PNUSAS058308</strain>
    </source>
</reference>
<name>A0A2A7RS91_SALER</name>
<dbReference type="EMBL" id="CP014051">
    <property type="protein sequence ID" value="AVH82296.1"/>
    <property type="molecule type" value="Genomic_DNA"/>
</dbReference>
<dbReference type="EMBL" id="RVYY01000009">
    <property type="protein sequence ID" value="MMP88093.1"/>
    <property type="molecule type" value="Genomic_DNA"/>
</dbReference>
<gene>
    <name evidence="1" type="ORF">AL463_25200</name>
    <name evidence="2" type="ORF">D3346_24270</name>
    <name evidence="3" type="ORF">D3Q81_13650</name>
    <name evidence="4" type="ORF">DSQ24_14160</name>
    <name evidence="5" type="ORF">EAW95_08630</name>
</gene>
<dbReference type="Proteomes" id="UP000839587">
    <property type="component" value="Unassembled WGS sequence"/>
</dbReference>
<dbReference type="Proteomes" id="UP000839922">
    <property type="component" value="Unassembled WGS sequence"/>
</dbReference>
<evidence type="ECO:0000313" key="5">
    <source>
        <dbReference type="EMBL" id="MMP88093.1"/>
    </source>
</evidence>
<evidence type="ECO:0000313" key="4">
    <source>
        <dbReference type="EMBL" id="EBO5704949.1"/>
    </source>
</evidence>
<evidence type="ECO:0000313" key="1">
    <source>
        <dbReference type="EMBL" id="AVH82296.1"/>
    </source>
</evidence>
<reference evidence="1" key="2">
    <citation type="submission" date="2017-12" db="EMBL/GenBank/DDBJ databases">
        <title>FDA database for Regulatory Grade Microbial Sequences (FDA-ARGOS): Supporting development and validation of Infectious Disease Dx tests.</title>
        <authorList>
            <person name="Pirone C."/>
            <person name="Hoffmann M."/>
            <person name="Muruvanda T."/>
            <person name="Allard M."/>
            <person name="Evans P."/>
            <person name="Tallon L."/>
            <person name="Sadzewicz L."/>
            <person name="Sengamalay N."/>
            <person name="Ott S."/>
            <person name="Godinez A."/>
            <person name="Nagaraj S."/>
            <person name="Vavikolanu K."/>
            <person name="Aluvathingal J."/>
            <person name="Nadendla S."/>
            <person name="Sichtig H."/>
        </authorList>
    </citation>
    <scope>NUCLEOTIDE SEQUENCE</scope>
    <source>
        <strain evidence="1">LT2</strain>
    </source>
</reference>
<dbReference type="EMBL" id="AAGHGY010000010">
    <property type="protein sequence ID" value="EBN9541644.1"/>
    <property type="molecule type" value="Genomic_DNA"/>
</dbReference>
<accession>A0A2A7RS91</accession>
<dbReference type="Proteomes" id="UP000839511">
    <property type="component" value="Unassembled WGS sequence"/>
</dbReference>
<dbReference type="Proteomes" id="UP000839925">
    <property type="component" value="Unassembled WGS sequence"/>
</dbReference>
<evidence type="ECO:0000313" key="2">
    <source>
        <dbReference type="EMBL" id="EBM7377580.1"/>
    </source>
</evidence>
<proteinExistence type="predicted"/>
<evidence type="ECO:0000313" key="6">
    <source>
        <dbReference type="Proteomes" id="UP000055793"/>
    </source>
</evidence>